<dbReference type="GO" id="GO:0030136">
    <property type="term" value="C:clathrin-coated vesicle"/>
    <property type="evidence" value="ECO:0007669"/>
    <property type="project" value="UniProtKB-SubCell"/>
</dbReference>
<dbReference type="GO" id="GO:0048268">
    <property type="term" value="P:clathrin coat assembly"/>
    <property type="evidence" value="ECO:0007669"/>
    <property type="project" value="InterPro"/>
</dbReference>
<organism evidence="12 13">
    <name type="scientific">Anisodus tanguticus</name>
    <dbReference type="NCBI Taxonomy" id="243964"/>
    <lineage>
        <taxon>Eukaryota</taxon>
        <taxon>Viridiplantae</taxon>
        <taxon>Streptophyta</taxon>
        <taxon>Embryophyta</taxon>
        <taxon>Tracheophyta</taxon>
        <taxon>Spermatophyta</taxon>
        <taxon>Magnoliopsida</taxon>
        <taxon>eudicotyledons</taxon>
        <taxon>Gunneridae</taxon>
        <taxon>Pentapetalae</taxon>
        <taxon>asterids</taxon>
        <taxon>lamiids</taxon>
        <taxon>Solanales</taxon>
        <taxon>Solanaceae</taxon>
        <taxon>Solanoideae</taxon>
        <taxon>Hyoscyameae</taxon>
        <taxon>Anisodus</taxon>
    </lineage>
</organism>
<dbReference type="FunFam" id="1.25.40.90:FF:000017">
    <property type="entry name" value="Phosphatidylinositol-binding clathrin assembly protein LAP"/>
    <property type="match status" value="1"/>
</dbReference>
<dbReference type="GO" id="GO:0000149">
    <property type="term" value="F:SNARE binding"/>
    <property type="evidence" value="ECO:0007669"/>
    <property type="project" value="TreeGrafter"/>
</dbReference>
<feature type="region of interest" description="Disordered" evidence="10">
    <location>
        <begin position="498"/>
        <end position="524"/>
    </location>
</feature>
<dbReference type="Pfam" id="PF07651">
    <property type="entry name" value="ANTH"/>
    <property type="match status" value="1"/>
</dbReference>
<gene>
    <name evidence="12" type="ORF">RND71_043619</name>
</gene>
<evidence type="ECO:0000313" key="12">
    <source>
        <dbReference type="EMBL" id="KAK4337349.1"/>
    </source>
</evidence>
<dbReference type="SUPFAM" id="SSF48464">
    <property type="entry name" value="ENTH/VHS domain"/>
    <property type="match status" value="1"/>
</dbReference>
<dbReference type="PANTHER" id="PTHR22951">
    <property type="entry name" value="CLATHRIN ASSEMBLY PROTEIN"/>
    <property type="match status" value="1"/>
</dbReference>
<keyword evidence="6" id="KW-0472">Membrane</keyword>
<dbReference type="SMART" id="SM00273">
    <property type="entry name" value="ENTH"/>
    <property type="match status" value="1"/>
</dbReference>
<feature type="compositionally biased region" description="Basic and acidic residues" evidence="10">
    <location>
        <begin position="300"/>
        <end position="314"/>
    </location>
</feature>
<proteinExistence type="predicted"/>
<dbReference type="Proteomes" id="UP001291623">
    <property type="component" value="Unassembled WGS sequence"/>
</dbReference>
<keyword evidence="7" id="KW-0168">Coated pit</keyword>
<dbReference type="InterPro" id="IPR045192">
    <property type="entry name" value="AP180-like"/>
</dbReference>
<evidence type="ECO:0000256" key="9">
    <source>
        <dbReference type="ARBA" id="ARBA00064895"/>
    </source>
</evidence>
<keyword evidence="8" id="KW-0968">Cytoplasmic vesicle</keyword>
<keyword evidence="4" id="KW-0254">Endocytosis</keyword>
<dbReference type="GO" id="GO:0005905">
    <property type="term" value="C:clathrin-coated pit"/>
    <property type="evidence" value="ECO:0007669"/>
    <property type="project" value="UniProtKB-SubCell"/>
</dbReference>
<dbReference type="FunFam" id="1.20.58.150:FF:000001">
    <property type="entry name" value="phosphatidylinositol-binding clathrin assembly protein-like isoform X1"/>
    <property type="match status" value="1"/>
</dbReference>
<dbReference type="GO" id="GO:0005545">
    <property type="term" value="F:1-phosphatidylinositol binding"/>
    <property type="evidence" value="ECO:0007669"/>
    <property type="project" value="InterPro"/>
</dbReference>
<feature type="domain" description="ENTH" evidence="11">
    <location>
        <begin position="17"/>
        <end position="148"/>
    </location>
</feature>
<dbReference type="Gene3D" id="1.20.58.150">
    <property type="entry name" value="ANTH domain"/>
    <property type="match status" value="1"/>
</dbReference>
<evidence type="ECO:0000259" key="11">
    <source>
        <dbReference type="PROSITE" id="PS50942"/>
    </source>
</evidence>
<evidence type="ECO:0000256" key="6">
    <source>
        <dbReference type="ARBA" id="ARBA00023136"/>
    </source>
</evidence>
<dbReference type="SUPFAM" id="SSF89009">
    <property type="entry name" value="GAT-like domain"/>
    <property type="match status" value="1"/>
</dbReference>
<evidence type="ECO:0000256" key="4">
    <source>
        <dbReference type="ARBA" id="ARBA00022583"/>
    </source>
</evidence>
<dbReference type="GO" id="GO:0005546">
    <property type="term" value="F:phosphatidylinositol-4,5-bisphosphate binding"/>
    <property type="evidence" value="ECO:0007669"/>
    <property type="project" value="TreeGrafter"/>
</dbReference>
<accession>A0AAE1QP57</accession>
<evidence type="ECO:0000256" key="10">
    <source>
        <dbReference type="SAM" id="MobiDB-lite"/>
    </source>
</evidence>
<feature type="region of interest" description="Disordered" evidence="10">
    <location>
        <begin position="291"/>
        <end position="322"/>
    </location>
</feature>
<dbReference type="InterPro" id="IPR008942">
    <property type="entry name" value="ENTH_VHS"/>
</dbReference>
<dbReference type="GO" id="GO:0006900">
    <property type="term" value="P:vesicle budding from membrane"/>
    <property type="evidence" value="ECO:0007669"/>
    <property type="project" value="TreeGrafter"/>
</dbReference>
<dbReference type="GO" id="GO:0032050">
    <property type="term" value="F:clathrin heavy chain binding"/>
    <property type="evidence" value="ECO:0007669"/>
    <property type="project" value="TreeGrafter"/>
</dbReference>
<dbReference type="InterPro" id="IPR013809">
    <property type="entry name" value="ENTH"/>
</dbReference>
<dbReference type="EMBL" id="JAVYJV010000036">
    <property type="protein sequence ID" value="KAK4337349.1"/>
    <property type="molecule type" value="Genomic_DNA"/>
</dbReference>
<keyword evidence="5" id="KW-0333">Golgi apparatus</keyword>
<comment type="subcellular location">
    <subcellularLocation>
        <location evidence="1">Cytoplasmic vesicle</location>
        <location evidence="1">Clathrin-coated vesicle</location>
    </subcellularLocation>
    <subcellularLocation>
        <location evidence="2">Golgi apparatus</location>
    </subcellularLocation>
    <subcellularLocation>
        <location evidence="3">Membrane</location>
        <location evidence="3">Clathrin-coated pit</location>
    </subcellularLocation>
</comment>
<sequence length="551" mass="61484">MATTGGQTLNDRLNAARYAIAGQGLARAVCKATTEELLAPKKKHLDYLLQCTFEANVSIPQMANFLIERTSHNSWVVVFKALITVHHLMCYGNERFTQYLASSNCSFQLSNFLDKTGVKGYEMSTFIRRYAKYLNEKALSYRLVALDFAKMKRGKEEGSLRTMSKDKLLKTLPILQNQVDALLEFDSNPMDLNNRVIEAAFMLLFRDLIRLFACYNDGIINLLEKYFEMQRKQCREALDLYKKFLIRMDKVGEFLKCAESFGIDKGDIPDLTKAPSSLLEALEQHLNALEAKGKRHKDKSSKEHSEQTKDHSEYSKSLNPEDENLKKALEEEAAMMNQLKEKHVKDKPFNPFLDTSSDLTSFETSASSSTTQVSKNSSNDIIDLFGPSGTTSTSMNPFASGFAQPSTGMSNQPGNNTGASAKPFEPNFASAFGSTSNTSNGAGDNPFLISSDNDYITSYTIEEPTDDSSKKEIDESTIIEFNGNINDEEKIKSPIVQEPEDLNKDSLDTNNNINDLTDKLDSNLSVDCNTTADLSPMLNCPPSSPFNENDQ</sequence>
<dbReference type="InterPro" id="IPR014712">
    <property type="entry name" value="ANTH_dom_sf"/>
</dbReference>
<evidence type="ECO:0000313" key="13">
    <source>
        <dbReference type="Proteomes" id="UP001291623"/>
    </source>
</evidence>
<evidence type="ECO:0000256" key="1">
    <source>
        <dbReference type="ARBA" id="ARBA00004132"/>
    </source>
</evidence>
<keyword evidence="13" id="KW-1185">Reference proteome</keyword>
<evidence type="ECO:0000256" key="8">
    <source>
        <dbReference type="ARBA" id="ARBA00023329"/>
    </source>
</evidence>
<evidence type="ECO:0000256" key="3">
    <source>
        <dbReference type="ARBA" id="ARBA00004600"/>
    </source>
</evidence>
<reference evidence="12" key="1">
    <citation type="submission" date="2023-12" db="EMBL/GenBank/DDBJ databases">
        <title>Genome assembly of Anisodus tanguticus.</title>
        <authorList>
            <person name="Wang Y.-J."/>
        </authorList>
    </citation>
    <scope>NUCLEOTIDE SEQUENCE</scope>
    <source>
        <strain evidence="12">KB-2021</strain>
        <tissue evidence="12">Leaf</tissue>
    </source>
</reference>
<protein>
    <recommendedName>
        <fullName evidence="11">ENTH domain-containing protein</fullName>
    </recommendedName>
</protein>
<comment type="subunit">
    <text evidence="9">Binds clathrin and phosphatidylinositol 4,5-bisphosphate.</text>
</comment>
<evidence type="ECO:0000256" key="7">
    <source>
        <dbReference type="ARBA" id="ARBA00023176"/>
    </source>
</evidence>
<dbReference type="PROSITE" id="PS50942">
    <property type="entry name" value="ENTH"/>
    <property type="match status" value="1"/>
</dbReference>
<dbReference type="InterPro" id="IPR011417">
    <property type="entry name" value="ANTH_dom"/>
</dbReference>
<evidence type="ECO:0000256" key="5">
    <source>
        <dbReference type="ARBA" id="ARBA00023034"/>
    </source>
</evidence>
<dbReference type="GO" id="GO:0005794">
    <property type="term" value="C:Golgi apparatus"/>
    <property type="evidence" value="ECO:0007669"/>
    <property type="project" value="UniProtKB-SubCell"/>
</dbReference>
<dbReference type="AlphaFoldDB" id="A0AAE1QP57"/>
<dbReference type="GO" id="GO:0072583">
    <property type="term" value="P:clathrin-dependent endocytosis"/>
    <property type="evidence" value="ECO:0007669"/>
    <property type="project" value="InterPro"/>
</dbReference>
<dbReference type="Gene3D" id="1.25.40.90">
    <property type="match status" value="1"/>
</dbReference>
<dbReference type="CDD" id="cd16985">
    <property type="entry name" value="ANTH_N_AP180"/>
    <property type="match status" value="1"/>
</dbReference>
<name>A0AAE1QP57_9SOLA</name>
<dbReference type="PANTHER" id="PTHR22951:SF5">
    <property type="entry name" value="PHOSPHATIDYLINOSITOL-BINDING CLATHRIN ASSEMBLY PROTEIN LAP"/>
    <property type="match status" value="1"/>
</dbReference>
<comment type="caution">
    <text evidence="12">The sequence shown here is derived from an EMBL/GenBank/DDBJ whole genome shotgun (WGS) entry which is preliminary data.</text>
</comment>
<evidence type="ECO:0000256" key="2">
    <source>
        <dbReference type="ARBA" id="ARBA00004555"/>
    </source>
</evidence>
<dbReference type="GO" id="GO:0040011">
    <property type="term" value="P:locomotion"/>
    <property type="evidence" value="ECO:0007669"/>
    <property type="project" value="UniProtKB-ARBA"/>
</dbReference>